<gene>
    <name evidence="2" type="ORF">FA13DRAFT_1625211</name>
</gene>
<dbReference type="CDD" id="cd06558">
    <property type="entry name" value="crotonase-like"/>
    <property type="match status" value="1"/>
</dbReference>
<comment type="caution">
    <text evidence="2">The sequence shown here is derived from an EMBL/GenBank/DDBJ whole genome shotgun (WGS) entry which is preliminary data.</text>
</comment>
<evidence type="ECO:0000313" key="2">
    <source>
        <dbReference type="EMBL" id="TEB34549.1"/>
    </source>
</evidence>
<comment type="similarity">
    <text evidence="1">Belongs to the enoyl-CoA hydratase/isomerase family.</text>
</comment>
<dbReference type="InterPro" id="IPR001753">
    <property type="entry name" value="Enoyl-CoA_hydra/iso"/>
</dbReference>
<organism evidence="2 3">
    <name type="scientific">Coprinellus micaceus</name>
    <name type="common">Glistening ink-cap mushroom</name>
    <name type="synonym">Coprinus micaceus</name>
    <dbReference type="NCBI Taxonomy" id="71717"/>
    <lineage>
        <taxon>Eukaryota</taxon>
        <taxon>Fungi</taxon>
        <taxon>Dikarya</taxon>
        <taxon>Basidiomycota</taxon>
        <taxon>Agaricomycotina</taxon>
        <taxon>Agaricomycetes</taxon>
        <taxon>Agaricomycetidae</taxon>
        <taxon>Agaricales</taxon>
        <taxon>Agaricineae</taxon>
        <taxon>Psathyrellaceae</taxon>
        <taxon>Coprinellus</taxon>
    </lineage>
</organism>
<dbReference type="Proteomes" id="UP000298030">
    <property type="component" value="Unassembled WGS sequence"/>
</dbReference>
<dbReference type="EMBL" id="QPFP01000009">
    <property type="protein sequence ID" value="TEB34549.1"/>
    <property type="molecule type" value="Genomic_DNA"/>
</dbReference>
<evidence type="ECO:0000256" key="1">
    <source>
        <dbReference type="ARBA" id="ARBA00005254"/>
    </source>
</evidence>
<dbReference type="Gene3D" id="3.90.226.10">
    <property type="entry name" value="2-enoyl-CoA Hydratase, Chain A, domain 1"/>
    <property type="match status" value="1"/>
</dbReference>
<protein>
    <submittedName>
        <fullName evidence="2">Peroxisomal enoyl-CoA-hydratase</fullName>
    </submittedName>
</protein>
<dbReference type="PANTHER" id="PTHR43684">
    <property type="match status" value="1"/>
</dbReference>
<dbReference type="InterPro" id="IPR029045">
    <property type="entry name" value="ClpP/crotonase-like_dom_sf"/>
</dbReference>
<dbReference type="AlphaFoldDB" id="A0A4Y7TM01"/>
<sequence length="296" mass="32107">MSLPDYAALSNGFKAILLNVDGAVLTATVNRAKYYNTFTEDVQHELIQVFGVADKDDGIRVVILTAEHTAPAFCSGADISKGWDRLWDPEAEKEGEHAHRDGGGQLTLAVLNCRKITIVAVNGHAAGVGMTAMQLPFDFRFVWEGAKLSFPFVRRGIVPEGKSKLQPYLLPKLIGLSRANSLVLGGETLKPTSPLISLLYHRILPTREEVYPAAKAFAQDLAENTAQVSVAYAKGLLHHPGDSPEENHLLDSRAMKLLAGSHDGAEGVKAFLEKRKPKLTDTLSKEFVAVVSLGKV</sequence>
<keyword evidence="3" id="KW-1185">Reference proteome</keyword>
<dbReference type="InterPro" id="IPR051053">
    <property type="entry name" value="ECH/Chromodomain_protein"/>
</dbReference>
<dbReference type="OrthoDB" id="2018133at2759"/>
<name>A0A4Y7TM01_COPMI</name>
<dbReference type="Pfam" id="PF00378">
    <property type="entry name" value="ECH_1"/>
    <property type="match status" value="1"/>
</dbReference>
<proteinExistence type="inferred from homology"/>
<dbReference type="PANTHER" id="PTHR43684:SF4">
    <property type="entry name" value="ENOYL-COA HYDRATASE_ISOMERASE FAMILY PROTEIN (AFU_ORTHOLOGUE AFUA_1G01890)"/>
    <property type="match status" value="1"/>
</dbReference>
<accession>A0A4Y7TM01</accession>
<dbReference type="InterPro" id="IPR014748">
    <property type="entry name" value="Enoyl-CoA_hydra_C"/>
</dbReference>
<reference evidence="2 3" key="1">
    <citation type="journal article" date="2019" name="Nat. Ecol. Evol.">
        <title>Megaphylogeny resolves global patterns of mushroom evolution.</title>
        <authorList>
            <person name="Varga T."/>
            <person name="Krizsan K."/>
            <person name="Foldi C."/>
            <person name="Dima B."/>
            <person name="Sanchez-Garcia M."/>
            <person name="Sanchez-Ramirez S."/>
            <person name="Szollosi G.J."/>
            <person name="Szarkandi J.G."/>
            <person name="Papp V."/>
            <person name="Albert L."/>
            <person name="Andreopoulos W."/>
            <person name="Angelini C."/>
            <person name="Antonin V."/>
            <person name="Barry K.W."/>
            <person name="Bougher N.L."/>
            <person name="Buchanan P."/>
            <person name="Buyck B."/>
            <person name="Bense V."/>
            <person name="Catcheside P."/>
            <person name="Chovatia M."/>
            <person name="Cooper J."/>
            <person name="Damon W."/>
            <person name="Desjardin D."/>
            <person name="Finy P."/>
            <person name="Geml J."/>
            <person name="Haridas S."/>
            <person name="Hughes K."/>
            <person name="Justo A."/>
            <person name="Karasinski D."/>
            <person name="Kautmanova I."/>
            <person name="Kiss B."/>
            <person name="Kocsube S."/>
            <person name="Kotiranta H."/>
            <person name="LaButti K.M."/>
            <person name="Lechner B.E."/>
            <person name="Liimatainen K."/>
            <person name="Lipzen A."/>
            <person name="Lukacs Z."/>
            <person name="Mihaltcheva S."/>
            <person name="Morgado L.N."/>
            <person name="Niskanen T."/>
            <person name="Noordeloos M.E."/>
            <person name="Ohm R.A."/>
            <person name="Ortiz-Santana B."/>
            <person name="Ovrebo C."/>
            <person name="Racz N."/>
            <person name="Riley R."/>
            <person name="Savchenko A."/>
            <person name="Shiryaev A."/>
            <person name="Soop K."/>
            <person name="Spirin V."/>
            <person name="Szebenyi C."/>
            <person name="Tomsovsky M."/>
            <person name="Tulloss R.E."/>
            <person name="Uehling J."/>
            <person name="Grigoriev I.V."/>
            <person name="Vagvolgyi C."/>
            <person name="Papp T."/>
            <person name="Martin F.M."/>
            <person name="Miettinen O."/>
            <person name="Hibbett D.S."/>
            <person name="Nagy L.G."/>
        </authorList>
    </citation>
    <scope>NUCLEOTIDE SEQUENCE [LARGE SCALE GENOMIC DNA]</scope>
    <source>
        <strain evidence="2 3">FP101781</strain>
    </source>
</reference>
<dbReference type="SUPFAM" id="SSF52096">
    <property type="entry name" value="ClpP/crotonase"/>
    <property type="match status" value="1"/>
</dbReference>
<dbReference type="STRING" id="71717.A0A4Y7TM01"/>
<dbReference type="Gene3D" id="1.10.12.10">
    <property type="entry name" value="Lyase 2-enoyl-coa Hydratase, Chain A, domain 2"/>
    <property type="match status" value="1"/>
</dbReference>
<evidence type="ECO:0000313" key="3">
    <source>
        <dbReference type="Proteomes" id="UP000298030"/>
    </source>
</evidence>